<protein>
    <submittedName>
        <fullName evidence="1">Uncharacterized protein</fullName>
    </submittedName>
</protein>
<dbReference type="EMBL" id="GBRH01273947">
    <property type="protein sequence ID" value="JAD23948.1"/>
    <property type="molecule type" value="Transcribed_RNA"/>
</dbReference>
<evidence type="ECO:0000313" key="1">
    <source>
        <dbReference type="EMBL" id="JAD23948.1"/>
    </source>
</evidence>
<reference evidence="1" key="2">
    <citation type="journal article" date="2015" name="Data Brief">
        <title>Shoot transcriptome of the giant reed, Arundo donax.</title>
        <authorList>
            <person name="Barrero R.A."/>
            <person name="Guerrero F.D."/>
            <person name="Moolhuijzen P."/>
            <person name="Goolsby J.A."/>
            <person name="Tidwell J."/>
            <person name="Bellgard S.E."/>
            <person name="Bellgard M.I."/>
        </authorList>
    </citation>
    <scope>NUCLEOTIDE SEQUENCE</scope>
    <source>
        <tissue evidence="1">Shoot tissue taken approximately 20 cm above the soil surface</tissue>
    </source>
</reference>
<reference evidence="1" key="1">
    <citation type="submission" date="2014-09" db="EMBL/GenBank/DDBJ databases">
        <authorList>
            <person name="Magalhaes I.L.F."/>
            <person name="Oliveira U."/>
            <person name="Santos F.R."/>
            <person name="Vidigal T.H.D.A."/>
            <person name="Brescovit A.D."/>
            <person name="Santos A.J."/>
        </authorList>
    </citation>
    <scope>NUCLEOTIDE SEQUENCE</scope>
    <source>
        <tissue evidence="1">Shoot tissue taken approximately 20 cm above the soil surface</tissue>
    </source>
</reference>
<sequence>MWVSTARGRRTMTATGHGKLIVASSPLPISCPQLLLLRSLSPNDLTVHFPILPLISISD</sequence>
<dbReference type="AlphaFoldDB" id="A0A0A8YEB1"/>
<proteinExistence type="predicted"/>
<name>A0A0A8YEB1_ARUDO</name>
<accession>A0A0A8YEB1</accession>
<organism evidence="1">
    <name type="scientific">Arundo donax</name>
    <name type="common">Giant reed</name>
    <name type="synonym">Donax arundinaceus</name>
    <dbReference type="NCBI Taxonomy" id="35708"/>
    <lineage>
        <taxon>Eukaryota</taxon>
        <taxon>Viridiplantae</taxon>
        <taxon>Streptophyta</taxon>
        <taxon>Embryophyta</taxon>
        <taxon>Tracheophyta</taxon>
        <taxon>Spermatophyta</taxon>
        <taxon>Magnoliopsida</taxon>
        <taxon>Liliopsida</taxon>
        <taxon>Poales</taxon>
        <taxon>Poaceae</taxon>
        <taxon>PACMAD clade</taxon>
        <taxon>Arundinoideae</taxon>
        <taxon>Arundineae</taxon>
        <taxon>Arundo</taxon>
    </lineage>
</organism>